<dbReference type="PANTHER" id="PTHR14226:SF25">
    <property type="entry name" value="PHOSPHOESTERASE"/>
    <property type="match status" value="1"/>
</dbReference>
<proteinExistence type="predicted"/>
<feature type="short sequence motif" description="DGA/G" evidence="4">
    <location>
        <begin position="161"/>
        <end position="163"/>
    </location>
</feature>
<gene>
    <name evidence="6" type="ORF">FR932_14220</name>
</gene>
<dbReference type="AlphaFoldDB" id="A0A5J6WP40"/>
<feature type="domain" description="PNPLA" evidence="5">
    <location>
        <begin position="6"/>
        <end position="174"/>
    </location>
</feature>
<dbReference type="Proteomes" id="UP000327424">
    <property type="component" value="Chromosome"/>
</dbReference>
<keyword evidence="2 4" id="KW-0442">Lipid degradation</keyword>
<comment type="caution">
    <text evidence="4">Lacks conserved residue(s) required for the propagation of feature annotation.</text>
</comment>
<dbReference type="PROSITE" id="PS51635">
    <property type="entry name" value="PNPLA"/>
    <property type="match status" value="1"/>
</dbReference>
<evidence type="ECO:0000256" key="2">
    <source>
        <dbReference type="ARBA" id="ARBA00022963"/>
    </source>
</evidence>
<keyword evidence="1 4" id="KW-0378">Hydrolase</keyword>
<evidence type="ECO:0000256" key="4">
    <source>
        <dbReference type="PROSITE-ProRule" id="PRU01161"/>
    </source>
</evidence>
<dbReference type="SUPFAM" id="SSF52151">
    <property type="entry name" value="FabD/lysophospholipase-like"/>
    <property type="match status" value="1"/>
</dbReference>
<keyword evidence="3 4" id="KW-0443">Lipid metabolism</keyword>
<evidence type="ECO:0000313" key="7">
    <source>
        <dbReference type="Proteomes" id="UP000327424"/>
    </source>
</evidence>
<dbReference type="InterPro" id="IPR037483">
    <property type="entry name" value="YjjU-like"/>
</dbReference>
<protein>
    <submittedName>
        <fullName evidence="6">Patatin family protein</fullName>
    </submittedName>
</protein>
<dbReference type="GO" id="GO:0016787">
    <property type="term" value="F:hydrolase activity"/>
    <property type="evidence" value="ECO:0007669"/>
    <property type="project" value="UniProtKB-UniRule"/>
</dbReference>
<dbReference type="InterPro" id="IPR002641">
    <property type="entry name" value="PNPLA_dom"/>
</dbReference>
<evidence type="ECO:0000313" key="6">
    <source>
        <dbReference type="EMBL" id="QFI38928.1"/>
    </source>
</evidence>
<dbReference type="InterPro" id="IPR045943">
    <property type="entry name" value="DUF6363"/>
</dbReference>
<feature type="active site" description="Proton acceptor" evidence="4">
    <location>
        <position position="161"/>
    </location>
</feature>
<dbReference type="EMBL" id="CP044399">
    <property type="protein sequence ID" value="QFI38928.1"/>
    <property type="molecule type" value="Genomic_DNA"/>
</dbReference>
<sequence length="278" mass="31269">MTKTALVVEGGGMRSVFTAGVLDTFLDHGYDPFDLFIGSSAGTLNLSAFIAGQKKYSVRLINRLAKSDTFVDWSRFIKGGNAMELSELHDVLSLHDPIDLIQAKRRLNSRPFVITSCNKLKGKASYQHAEPSRWFQQIIASCALPIVFRPGIKLDNDVHIDGGLVDPIPVRKAVDLGANNIIVIRTRTRKWKEKLSLLERLLTYWVRHDTVLTKLLDNYSNEYNNTCEFMRNPPAGINIIEIAPDEELQTPTLTREISTLENDYSAGIKAANLFLQRH</sequence>
<evidence type="ECO:0000256" key="3">
    <source>
        <dbReference type="ARBA" id="ARBA00023098"/>
    </source>
</evidence>
<dbReference type="RefSeq" id="WP_019441569.1">
    <property type="nucleotide sequence ID" value="NZ_ALOE01000019.1"/>
</dbReference>
<dbReference type="Pfam" id="PF01734">
    <property type="entry name" value="Patatin"/>
    <property type="match status" value="1"/>
</dbReference>
<dbReference type="Gene3D" id="3.40.1090.10">
    <property type="entry name" value="Cytosolic phospholipase A2 catalytic domain"/>
    <property type="match status" value="2"/>
</dbReference>
<feature type="short sequence motif" description="GXSXG" evidence="4">
    <location>
        <begin position="38"/>
        <end position="42"/>
    </location>
</feature>
<accession>A0A5J6WP40</accession>
<organism evidence="6 7">
    <name type="scientific">Moritella marina ATCC 15381</name>
    <dbReference type="NCBI Taxonomy" id="1202962"/>
    <lineage>
        <taxon>Bacteria</taxon>
        <taxon>Pseudomonadati</taxon>
        <taxon>Pseudomonadota</taxon>
        <taxon>Gammaproteobacteria</taxon>
        <taxon>Alteromonadales</taxon>
        <taxon>Moritellaceae</taxon>
        <taxon>Moritella</taxon>
    </lineage>
</organism>
<dbReference type="CDD" id="cd07208">
    <property type="entry name" value="Pat_hypo_Ecoli_yjju_like"/>
    <property type="match status" value="1"/>
</dbReference>
<dbReference type="OrthoDB" id="9802424at2"/>
<evidence type="ECO:0000256" key="1">
    <source>
        <dbReference type="ARBA" id="ARBA00022801"/>
    </source>
</evidence>
<dbReference type="KEGG" id="mmaa:FR932_14220"/>
<feature type="active site" description="Nucleophile" evidence="4">
    <location>
        <position position="40"/>
    </location>
</feature>
<dbReference type="PANTHER" id="PTHR14226">
    <property type="entry name" value="NEUROPATHY TARGET ESTERASE/SWISS CHEESE D.MELANOGASTER"/>
    <property type="match status" value="1"/>
</dbReference>
<dbReference type="InterPro" id="IPR016035">
    <property type="entry name" value="Acyl_Trfase/lysoPLipase"/>
</dbReference>
<dbReference type="InterPro" id="IPR050301">
    <property type="entry name" value="NTE"/>
</dbReference>
<name>A0A5J6WP40_MORMI</name>
<dbReference type="Pfam" id="PF19890">
    <property type="entry name" value="DUF6363"/>
    <property type="match status" value="1"/>
</dbReference>
<dbReference type="GO" id="GO:0016042">
    <property type="term" value="P:lipid catabolic process"/>
    <property type="evidence" value="ECO:0007669"/>
    <property type="project" value="UniProtKB-UniRule"/>
</dbReference>
<evidence type="ECO:0000259" key="5">
    <source>
        <dbReference type="PROSITE" id="PS51635"/>
    </source>
</evidence>
<keyword evidence="7" id="KW-1185">Reference proteome</keyword>
<reference evidence="6 7" key="1">
    <citation type="submission" date="2019-09" db="EMBL/GenBank/DDBJ databases">
        <title>Hybrid Assembly of the complete Genome of the Deep-Sea Bacterium Moritella marina from long Nanopore and Illumina reads.</title>
        <authorList>
            <person name="Magin S."/>
            <person name="Georgoulis A."/>
            <person name="Papadimitriou K."/>
            <person name="Iliakis G."/>
            <person name="Vorgias C.E."/>
        </authorList>
    </citation>
    <scope>NUCLEOTIDE SEQUENCE [LARGE SCALE GENOMIC DNA]</scope>
    <source>
        <strain evidence="6 7">MP-1</strain>
    </source>
</reference>